<feature type="signal peptide" evidence="5">
    <location>
        <begin position="1"/>
        <end position="17"/>
    </location>
</feature>
<feature type="chain" id="PRO_5041384654" evidence="5">
    <location>
        <begin position="18"/>
        <end position="845"/>
    </location>
</feature>
<evidence type="ECO:0000256" key="2">
    <source>
        <dbReference type="ARBA" id="ARBA00023043"/>
    </source>
</evidence>
<dbReference type="Pfam" id="PF00531">
    <property type="entry name" value="Death"/>
    <property type="match status" value="1"/>
</dbReference>
<evidence type="ECO:0000313" key="7">
    <source>
        <dbReference type="EMBL" id="CAI8027554.1"/>
    </source>
</evidence>
<keyword evidence="2 3" id="KW-0040">ANK repeat</keyword>
<dbReference type="PROSITE" id="PS50088">
    <property type="entry name" value="ANK_REPEAT"/>
    <property type="match status" value="8"/>
</dbReference>
<feature type="coiled-coil region" evidence="4">
    <location>
        <begin position="125"/>
        <end position="159"/>
    </location>
</feature>
<keyword evidence="8" id="KW-1185">Reference proteome</keyword>
<dbReference type="InterPro" id="IPR002110">
    <property type="entry name" value="Ankyrin_rpt"/>
</dbReference>
<protein>
    <submittedName>
        <fullName evidence="7">Ankyrin repeat protein MM_0045</fullName>
    </submittedName>
</protein>
<feature type="repeat" description="ANK" evidence="3">
    <location>
        <begin position="579"/>
        <end position="611"/>
    </location>
</feature>
<dbReference type="InterPro" id="IPR011029">
    <property type="entry name" value="DEATH-like_dom_sf"/>
</dbReference>
<proteinExistence type="predicted"/>
<comment type="caution">
    <text evidence="7">The sequence shown here is derived from an EMBL/GenBank/DDBJ whole genome shotgun (WGS) entry which is preliminary data.</text>
</comment>
<dbReference type="GO" id="GO:0007165">
    <property type="term" value="P:signal transduction"/>
    <property type="evidence" value="ECO:0007669"/>
    <property type="project" value="InterPro"/>
</dbReference>
<evidence type="ECO:0000256" key="4">
    <source>
        <dbReference type="SAM" id="Coils"/>
    </source>
</evidence>
<dbReference type="PANTHER" id="PTHR24166:SF48">
    <property type="entry name" value="PROTEIN VAPYRIN"/>
    <property type="match status" value="1"/>
</dbReference>
<dbReference type="PROSITE" id="PS50297">
    <property type="entry name" value="ANK_REP_REGION"/>
    <property type="match status" value="6"/>
</dbReference>
<dbReference type="EMBL" id="CASHTH010002285">
    <property type="protein sequence ID" value="CAI8027554.1"/>
    <property type="molecule type" value="Genomic_DNA"/>
</dbReference>
<dbReference type="Gene3D" id="1.25.40.20">
    <property type="entry name" value="Ankyrin repeat-containing domain"/>
    <property type="match status" value="5"/>
</dbReference>
<keyword evidence="5" id="KW-0732">Signal</keyword>
<dbReference type="SMART" id="SM00248">
    <property type="entry name" value="ANK"/>
    <property type="match status" value="12"/>
</dbReference>
<organism evidence="7 8">
    <name type="scientific">Geodia barretti</name>
    <name type="common">Barrett's horny sponge</name>
    <dbReference type="NCBI Taxonomy" id="519541"/>
    <lineage>
        <taxon>Eukaryota</taxon>
        <taxon>Metazoa</taxon>
        <taxon>Porifera</taxon>
        <taxon>Demospongiae</taxon>
        <taxon>Heteroscleromorpha</taxon>
        <taxon>Tetractinellida</taxon>
        <taxon>Astrophorina</taxon>
        <taxon>Geodiidae</taxon>
        <taxon>Geodia</taxon>
    </lineage>
</organism>
<evidence type="ECO:0000313" key="8">
    <source>
        <dbReference type="Proteomes" id="UP001174909"/>
    </source>
</evidence>
<accession>A0AA35SD93</accession>
<evidence type="ECO:0000256" key="1">
    <source>
        <dbReference type="ARBA" id="ARBA00022737"/>
    </source>
</evidence>
<evidence type="ECO:0000256" key="3">
    <source>
        <dbReference type="PROSITE-ProRule" id="PRU00023"/>
    </source>
</evidence>
<gene>
    <name evidence="7" type="ORF">GBAR_LOCUS15741</name>
</gene>
<feature type="repeat" description="ANK" evidence="3">
    <location>
        <begin position="430"/>
        <end position="462"/>
    </location>
</feature>
<dbReference type="AlphaFoldDB" id="A0AA35SD93"/>
<sequence length="845" mass="94262">MCHVHFFLQSLIMSVSSNLSLLDVSNCIRELTMEETRDLVFQMGVPWNNLKDIAAMYDGEDRKQNFLKKWMDMNADASWDQLVMGLRKIDQNKLAAEIECLHVHTTLAHYDPLSVDASLSIVNPVVSSDARVERVKRNIEHLEEEFTDIKSEARQSLTKREVQESRFVEKFRDHLFDLPVSKKQVHIRFFCRYEDEILKAETIQKLFIILGRYCNYSNYEIIFHVVRRFCHELSGRMGKYRDSLTIFEKSTTVDVFLCAISARPDGEVSKRFIRMTIKINKPPSECTLYEIRELKESVEEKASLESYAMYIDSPEEGSVHIVLRIHGDVAWMVGVVLTPDVRQKYLISDVTIERFMCCSCSLTKYLSDELYSASEKGEVEAVRSLITAGADVNVETSEGSALMNGACYGSTEVVLLLLKAGARINFQNEWGHSALMRAACNGYSEVVSLLLKEGANTDLQTDNGLTVLDVAIANGHTAVYQLLRKHIQRAVIEGKVLDSSLCAQTPDTMPVELVQTPEVMLQRQEVKHLVKKSREKAEKALNRFDPKWPVLMRAIAGERTEAVSPLLQTVMNIDRQNENGESALIMAVIKNNTKVVSLLVKAGASLDIQDKYGYSALMWAKNEEIVSLLLQAGANTDLQNKWGDSLLMMAAREGKTAIVSNLVKAGAALDLQNERGESVLMMAVSWWWDNPFIFPLLLKAGANTDLQNERGDSVLILATREGRTEVIPQLVKAGAALDLQDNWGNTALMMAAKEGGNNIVSLLLKAGANPDLRNIDKATALIMAVEEGRTRIVSMLVKAGAALDGQNKRGDSAVILATVYRHLPILRELVRAGADLTVIPGGADS</sequence>
<feature type="repeat" description="ANK" evidence="3">
    <location>
        <begin position="370"/>
        <end position="397"/>
    </location>
</feature>
<dbReference type="Pfam" id="PF12796">
    <property type="entry name" value="Ank_2"/>
    <property type="match status" value="3"/>
</dbReference>
<feature type="repeat" description="ANK" evidence="3">
    <location>
        <begin position="776"/>
        <end position="808"/>
    </location>
</feature>
<feature type="non-terminal residue" evidence="7">
    <location>
        <position position="1"/>
    </location>
</feature>
<dbReference type="Proteomes" id="UP001174909">
    <property type="component" value="Unassembled WGS sequence"/>
</dbReference>
<dbReference type="Gene3D" id="1.10.533.10">
    <property type="entry name" value="Death Domain, Fas"/>
    <property type="match status" value="1"/>
</dbReference>
<dbReference type="PANTHER" id="PTHR24166">
    <property type="entry name" value="ROLLING PEBBLES, ISOFORM B"/>
    <property type="match status" value="1"/>
</dbReference>
<feature type="domain" description="Death" evidence="6">
    <location>
        <begin position="37"/>
        <end position="102"/>
    </location>
</feature>
<dbReference type="PROSITE" id="PS50017">
    <property type="entry name" value="DEATH_DOMAIN"/>
    <property type="match status" value="1"/>
</dbReference>
<dbReference type="InterPro" id="IPR000488">
    <property type="entry name" value="Death_dom"/>
</dbReference>
<feature type="repeat" description="ANK" evidence="3">
    <location>
        <begin position="710"/>
        <end position="742"/>
    </location>
</feature>
<reference evidence="7" key="1">
    <citation type="submission" date="2023-03" db="EMBL/GenBank/DDBJ databases">
        <authorList>
            <person name="Steffen K."/>
            <person name="Cardenas P."/>
        </authorList>
    </citation>
    <scope>NUCLEOTIDE SEQUENCE</scope>
</reference>
<feature type="repeat" description="ANK" evidence="3">
    <location>
        <begin position="743"/>
        <end position="775"/>
    </location>
</feature>
<feature type="repeat" description="ANK" evidence="3">
    <location>
        <begin position="397"/>
        <end position="429"/>
    </location>
</feature>
<dbReference type="Pfam" id="PF00023">
    <property type="entry name" value="Ank"/>
    <property type="match status" value="2"/>
</dbReference>
<dbReference type="InterPro" id="IPR050889">
    <property type="entry name" value="Dendritic_Spine_Reg/Scaffold"/>
</dbReference>
<dbReference type="SUPFAM" id="SSF48403">
    <property type="entry name" value="Ankyrin repeat"/>
    <property type="match status" value="2"/>
</dbReference>
<name>A0AA35SD93_GEOBA</name>
<keyword evidence="4" id="KW-0175">Coiled coil</keyword>
<keyword evidence="1" id="KW-0677">Repeat</keyword>
<evidence type="ECO:0000259" key="6">
    <source>
        <dbReference type="PROSITE" id="PS50017"/>
    </source>
</evidence>
<dbReference type="InterPro" id="IPR036770">
    <property type="entry name" value="Ankyrin_rpt-contain_sf"/>
</dbReference>
<evidence type="ECO:0000256" key="5">
    <source>
        <dbReference type="SAM" id="SignalP"/>
    </source>
</evidence>
<feature type="repeat" description="ANK" evidence="3">
    <location>
        <begin position="642"/>
        <end position="674"/>
    </location>
</feature>